<comment type="caution">
    <text evidence="2">The sequence shown here is derived from an EMBL/GenBank/DDBJ whole genome shotgun (WGS) entry which is preliminary data.</text>
</comment>
<proteinExistence type="predicted"/>
<dbReference type="RefSeq" id="WP_425556445.1">
    <property type="nucleotide sequence ID" value="NZ_BAABCS010000006.1"/>
</dbReference>
<evidence type="ECO:0000256" key="1">
    <source>
        <dbReference type="SAM" id="Phobius"/>
    </source>
</evidence>
<feature type="transmembrane region" description="Helical" evidence="1">
    <location>
        <begin position="48"/>
        <end position="70"/>
    </location>
</feature>
<keyword evidence="3" id="KW-1185">Reference proteome</keyword>
<feature type="transmembrane region" description="Helical" evidence="1">
    <location>
        <begin position="17"/>
        <end position="36"/>
    </location>
</feature>
<dbReference type="Proteomes" id="UP001500426">
    <property type="component" value="Unassembled WGS sequence"/>
</dbReference>
<keyword evidence="1" id="KW-1133">Transmembrane helix</keyword>
<organism evidence="2 3">
    <name type="scientific">Flavobacterium chungnamense</name>
    <dbReference type="NCBI Taxonomy" id="706182"/>
    <lineage>
        <taxon>Bacteria</taxon>
        <taxon>Pseudomonadati</taxon>
        <taxon>Bacteroidota</taxon>
        <taxon>Flavobacteriia</taxon>
        <taxon>Flavobacteriales</taxon>
        <taxon>Flavobacteriaceae</taxon>
        <taxon>Flavobacterium</taxon>
    </lineage>
</organism>
<accession>A0ABP7UKG1</accession>
<name>A0ABP7UKG1_9FLAO</name>
<protein>
    <recommendedName>
        <fullName evidence="4">DUF3098 domain-containing protein</fullName>
    </recommendedName>
</protein>
<reference evidence="3" key="1">
    <citation type="journal article" date="2019" name="Int. J. Syst. Evol. Microbiol.">
        <title>The Global Catalogue of Microorganisms (GCM) 10K type strain sequencing project: providing services to taxonomists for standard genome sequencing and annotation.</title>
        <authorList>
            <consortium name="The Broad Institute Genomics Platform"/>
            <consortium name="The Broad Institute Genome Sequencing Center for Infectious Disease"/>
            <person name="Wu L."/>
            <person name="Ma J."/>
        </authorList>
    </citation>
    <scope>NUCLEOTIDE SEQUENCE [LARGE SCALE GENOMIC DNA]</scope>
    <source>
        <strain evidence="3">JCM 17068</strain>
    </source>
</reference>
<sequence>MPKFVEKLENMFTTGQWVFAGFFVVAFVIAMIYAYGKDKALHNKFYKGNYKILLGFFGFILLLFLIKIFLKH</sequence>
<dbReference type="EMBL" id="BAABCS010000006">
    <property type="protein sequence ID" value="GAA4045713.1"/>
    <property type="molecule type" value="Genomic_DNA"/>
</dbReference>
<keyword evidence="1" id="KW-0472">Membrane</keyword>
<evidence type="ECO:0000313" key="2">
    <source>
        <dbReference type="EMBL" id="GAA4045713.1"/>
    </source>
</evidence>
<keyword evidence="1" id="KW-0812">Transmembrane</keyword>
<gene>
    <name evidence="2" type="ORF">GCM10022388_08910</name>
</gene>
<evidence type="ECO:0008006" key="4">
    <source>
        <dbReference type="Google" id="ProtNLM"/>
    </source>
</evidence>
<evidence type="ECO:0000313" key="3">
    <source>
        <dbReference type="Proteomes" id="UP001500426"/>
    </source>
</evidence>